<organism evidence="5 6">
    <name type="scientific">Leekyejoonella antrihumi</name>
    <dbReference type="NCBI Taxonomy" id="1660198"/>
    <lineage>
        <taxon>Bacteria</taxon>
        <taxon>Bacillati</taxon>
        <taxon>Actinomycetota</taxon>
        <taxon>Actinomycetes</taxon>
        <taxon>Micrococcales</taxon>
        <taxon>Dermacoccaceae</taxon>
        <taxon>Leekyejoonella</taxon>
    </lineage>
</organism>
<dbReference type="PRINTS" id="PR00081">
    <property type="entry name" value="GDHRDH"/>
</dbReference>
<keyword evidence="6" id="KW-1185">Reference proteome</keyword>
<gene>
    <name evidence="5" type="ORF">FGL98_05575</name>
</gene>
<dbReference type="PROSITE" id="PS00061">
    <property type="entry name" value="ADH_SHORT"/>
    <property type="match status" value="1"/>
</dbReference>
<dbReference type="Pfam" id="PF00106">
    <property type="entry name" value="adh_short"/>
    <property type="match status" value="1"/>
</dbReference>
<dbReference type="InterPro" id="IPR002347">
    <property type="entry name" value="SDR_fam"/>
</dbReference>
<sequence length="261" mass="27198">MQLTGVVALVTGSSSGLGASVARALASAGAQVLVHGRDSARANGVAGAIEGTVVLGDLTRPDQIDDIARQALAVDGHVDLLVNNAGQGWAGPFTEMTNLDIDRLVALNLTAPILLTQALLPQMLCRQTGHVCFISSVTGRTSVAGESVYAATKAGLDGFADSLRLETIGTGVGVSVAVPAVIDTPFFARRGQAYNRGRPRPVPATQVASAVVHMIEQDAAEIWTPRWLRAVGVARHTAPRAYRGLAARFGEQIRVAPPDPR</sequence>
<evidence type="ECO:0000259" key="4">
    <source>
        <dbReference type="SMART" id="SM00822"/>
    </source>
</evidence>
<dbReference type="SMART" id="SM00822">
    <property type="entry name" value="PKS_KR"/>
    <property type="match status" value="1"/>
</dbReference>
<evidence type="ECO:0000256" key="1">
    <source>
        <dbReference type="ARBA" id="ARBA00006484"/>
    </source>
</evidence>
<dbReference type="PRINTS" id="PR00080">
    <property type="entry name" value="SDRFAMILY"/>
</dbReference>
<comment type="caution">
    <text evidence="5">The sequence shown here is derived from an EMBL/GenBank/DDBJ whole genome shotgun (WGS) entry which is preliminary data.</text>
</comment>
<dbReference type="PANTHER" id="PTHR44196">
    <property type="entry name" value="DEHYDROGENASE/REDUCTASE SDR FAMILY MEMBER 7B"/>
    <property type="match status" value="1"/>
</dbReference>
<name>A0A563E625_9MICO</name>
<dbReference type="GO" id="GO:0016020">
    <property type="term" value="C:membrane"/>
    <property type="evidence" value="ECO:0007669"/>
    <property type="project" value="TreeGrafter"/>
</dbReference>
<evidence type="ECO:0000256" key="3">
    <source>
        <dbReference type="RuleBase" id="RU000363"/>
    </source>
</evidence>
<dbReference type="GO" id="GO:0016491">
    <property type="term" value="F:oxidoreductase activity"/>
    <property type="evidence" value="ECO:0007669"/>
    <property type="project" value="UniProtKB-KW"/>
</dbReference>
<dbReference type="Proteomes" id="UP000320244">
    <property type="component" value="Unassembled WGS sequence"/>
</dbReference>
<dbReference type="InterPro" id="IPR036291">
    <property type="entry name" value="NAD(P)-bd_dom_sf"/>
</dbReference>
<dbReference type="Gene3D" id="3.40.50.720">
    <property type="entry name" value="NAD(P)-binding Rossmann-like Domain"/>
    <property type="match status" value="1"/>
</dbReference>
<feature type="domain" description="Ketoreductase" evidence="4">
    <location>
        <begin position="6"/>
        <end position="184"/>
    </location>
</feature>
<evidence type="ECO:0000256" key="2">
    <source>
        <dbReference type="ARBA" id="ARBA00023002"/>
    </source>
</evidence>
<protein>
    <submittedName>
        <fullName evidence="5">SDR family NAD(P)-dependent oxidoreductase</fullName>
    </submittedName>
</protein>
<dbReference type="AlphaFoldDB" id="A0A563E625"/>
<dbReference type="PANTHER" id="PTHR44196:SF1">
    <property type="entry name" value="DEHYDROGENASE_REDUCTASE SDR FAMILY MEMBER 7B"/>
    <property type="match status" value="1"/>
</dbReference>
<evidence type="ECO:0000313" key="5">
    <source>
        <dbReference type="EMBL" id="TWP37672.1"/>
    </source>
</evidence>
<reference evidence="5 6" key="1">
    <citation type="submission" date="2019-05" db="EMBL/GenBank/DDBJ databases">
        <authorList>
            <person name="Lee S.D."/>
        </authorList>
    </citation>
    <scope>NUCLEOTIDE SEQUENCE [LARGE SCALE GENOMIC DNA]</scope>
    <source>
        <strain evidence="5 6">C5-26</strain>
    </source>
</reference>
<accession>A0A563E625</accession>
<evidence type="ECO:0000313" key="6">
    <source>
        <dbReference type="Proteomes" id="UP000320244"/>
    </source>
</evidence>
<dbReference type="EMBL" id="VCQV01000005">
    <property type="protein sequence ID" value="TWP37672.1"/>
    <property type="molecule type" value="Genomic_DNA"/>
</dbReference>
<proteinExistence type="inferred from homology"/>
<keyword evidence="2" id="KW-0560">Oxidoreductase</keyword>
<dbReference type="InterPro" id="IPR057326">
    <property type="entry name" value="KR_dom"/>
</dbReference>
<dbReference type="RefSeq" id="WP_146315739.1">
    <property type="nucleotide sequence ID" value="NZ_VCQV01000005.1"/>
</dbReference>
<reference evidence="5 6" key="2">
    <citation type="submission" date="2019-08" db="EMBL/GenBank/DDBJ databases">
        <title>Jejuicoccus antrihumi gen. nov., sp. nov., a new member of the family Dermacoccaceae isolated from a cave.</title>
        <authorList>
            <person name="Schumann P."/>
            <person name="Kim I.S."/>
        </authorList>
    </citation>
    <scope>NUCLEOTIDE SEQUENCE [LARGE SCALE GENOMIC DNA]</scope>
    <source>
        <strain evidence="5 6">C5-26</strain>
    </source>
</reference>
<dbReference type="OrthoDB" id="3743899at2"/>
<dbReference type="SUPFAM" id="SSF51735">
    <property type="entry name" value="NAD(P)-binding Rossmann-fold domains"/>
    <property type="match status" value="1"/>
</dbReference>
<dbReference type="InterPro" id="IPR020904">
    <property type="entry name" value="Sc_DH/Rdtase_CS"/>
</dbReference>
<comment type="similarity">
    <text evidence="1 3">Belongs to the short-chain dehydrogenases/reductases (SDR) family.</text>
</comment>